<organism evidence="2 3">
    <name type="scientific">Marmoricola endophyticus</name>
    <dbReference type="NCBI Taxonomy" id="2040280"/>
    <lineage>
        <taxon>Bacteria</taxon>
        <taxon>Bacillati</taxon>
        <taxon>Actinomycetota</taxon>
        <taxon>Actinomycetes</taxon>
        <taxon>Propionibacteriales</taxon>
        <taxon>Nocardioidaceae</taxon>
        <taxon>Marmoricola</taxon>
    </lineage>
</organism>
<evidence type="ECO:0000313" key="2">
    <source>
        <dbReference type="EMBL" id="GGF42483.1"/>
    </source>
</evidence>
<name>A0A917F1A8_9ACTN</name>
<evidence type="ECO:0000313" key="3">
    <source>
        <dbReference type="Proteomes" id="UP000649179"/>
    </source>
</evidence>
<dbReference type="InterPro" id="IPR001791">
    <property type="entry name" value="Laminin_G"/>
</dbReference>
<dbReference type="SMART" id="SM00282">
    <property type="entry name" value="LamG"/>
    <property type="match status" value="1"/>
</dbReference>
<feature type="domain" description="Laminin G" evidence="1">
    <location>
        <begin position="135"/>
        <end position="280"/>
    </location>
</feature>
<dbReference type="EMBL" id="BMKQ01000001">
    <property type="protein sequence ID" value="GGF42483.1"/>
    <property type="molecule type" value="Genomic_DNA"/>
</dbReference>
<comment type="caution">
    <text evidence="2">The sequence shown here is derived from an EMBL/GenBank/DDBJ whole genome shotgun (WGS) entry which is preliminary data.</text>
</comment>
<dbReference type="AlphaFoldDB" id="A0A917F1A8"/>
<reference evidence="2" key="2">
    <citation type="submission" date="2020-09" db="EMBL/GenBank/DDBJ databases">
        <authorList>
            <person name="Sun Q."/>
            <person name="Zhou Y."/>
        </authorList>
    </citation>
    <scope>NUCLEOTIDE SEQUENCE</scope>
    <source>
        <strain evidence="2">CGMCC 1.16067</strain>
    </source>
</reference>
<protein>
    <recommendedName>
        <fullName evidence="1">Laminin G domain-containing protein</fullName>
    </recommendedName>
</protein>
<dbReference type="Pfam" id="PF13385">
    <property type="entry name" value="Laminin_G_3"/>
    <property type="match status" value="1"/>
</dbReference>
<keyword evidence="3" id="KW-1185">Reference proteome</keyword>
<dbReference type="InterPro" id="IPR013320">
    <property type="entry name" value="ConA-like_dom_sf"/>
</dbReference>
<dbReference type="Proteomes" id="UP000649179">
    <property type="component" value="Unassembled WGS sequence"/>
</dbReference>
<proteinExistence type="predicted"/>
<dbReference type="RefSeq" id="WP_188779251.1">
    <property type="nucleotide sequence ID" value="NZ_BMKQ01000001.1"/>
</dbReference>
<reference evidence="2" key="1">
    <citation type="journal article" date="2014" name="Int. J. Syst. Evol. Microbiol.">
        <title>Complete genome sequence of Corynebacterium casei LMG S-19264T (=DSM 44701T), isolated from a smear-ripened cheese.</title>
        <authorList>
            <consortium name="US DOE Joint Genome Institute (JGI-PGF)"/>
            <person name="Walter F."/>
            <person name="Albersmeier A."/>
            <person name="Kalinowski J."/>
            <person name="Ruckert C."/>
        </authorList>
    </citation>
    <scope>NUCLEOTIDE SEQUENCE</scope>
    <source>
        <strain evidence="2">CGMCC 1.16067</strain>
    </source>
</reference>
<evidence type="ECO:0000259" key="1">
    <source>
        <dbReference type="SMART" id="SM00282"/>
    </source>
</evidence>
<sequence length="295" mass="30399">MTRRGRTLAAAGAVLAGLVLLLLGTPTSLGAYSSKVTNTQNTAASGSWASSCAPADVLGAARADSAYFFYQLNEASGTRAADTGGNNLSGTYTRFGVSYRDSAAPCGQRDSDRAVSFDGGSGYLTGAQIAGDIPTSLSLEVWFKTTTGQGGKLVGVGNQSTGASGVYDRHLFMSNDGRLSFGTYDGGAHVITGSRSYNDGVWHQAVATLTPSGSLKGMRLYVDGKVVASNTSWTKGEPVSNGYVRIGYDNLGGWSAVGDSGPPNSYYFKGSMAYVSGYGTALSPARVQAHYDAGS</sequence>
<gene>
    <name evidence="2" type="ORF">GCM10011519_15420</name>
</gene>
<dbReference type="SUPFAM" id="SSF49899">
    <property type="entry name" value="Concanavalin A-like lectins/glucanases"/>
    <property type="match status" value="1"/>
</dbReference>
<accession>A0A917F1A8</accession>
<dbReference type="Gene3D" id="2.60.120.200">
    <property type="match status" value="1"/>
</dbReference>